<dbReference type="AlphaFoldDB" id="A0A4D6HH71"/>
<reference evidence="2 3" key="1">
    <citation type="journal article" date="2019" name="Nat. Commun.">
        <title>A new type of DNA phosphorothioation-based antiviral system in archaea.</title>
        <authorList>
            <person name="Xiong L."/>
            <person name="Liu S."/>
            <person name="Chen S."/>
            <person name="Xiao Y."/>
            <person name="Zhu B."/>
            <person name="Gao Y."/>
            <person name="Zhang Y."/>
            <person name="Chen B."/>
            <person name="Luo J."/>
            <person name="Deng Z."/>
            <person name="Chen X."/>
            <person name="Wang L."/>
            <person name="Chen S."/>
        </authorList>
    </citation>
    <scope>NUCLEOTIDE SEQUENCE [LARGE SCALE GENOMIC DNA]</scope>
    <source>
        <strain evidence="2 3">JCM 10635</strain>
    </source>
</reference>
<dbReference type="GeneID" id="39850203"/>
<dbReference type="KEGG" id="nbg:DV706_03025"/>
<proteinExistence type="predicted"/>
<protein>
    <submittedName>
        <fullName evidence="2">Uncharacterized protein</fullName>
    </submittedName>
</protein>
<keyword evidence="1" id="KW-0472">Membrane</keyword>
<feature type="transmembrane region" description="Helical" evidence="1">
    <location>
        <begin position="45"/>
        <end position="63"/>
    </location>
</feature>
<keyword evidence="1" id="KW-0812">Transmembrane</keyword>
<gene>
    <name evidence="2" type="ORF">DV706_03025</name>
</gene>
<evidence type="ECO:0000256" key="1">
    <source>
        <dbReference type="SAM" id="Phobius"/>
    </source>
</evidence>
<evidence type="ECO:0000313" key="2">
    <source>
        <dbReference type="EMBL" id="QCC53544.1"/>
    </source>
</evidence>
<dbReference type="RefSeq" id="WP_006066623.1">
    <property type="nucleotide sequence ID" value="NZ_CP031305.1"/>
</dbReference>
<dbReference type="Proteomes" id="UP000296822">
    <property type="component" value="Chromosome"/>
</dbReference>
<keyword evidence="1" id="KW-1133">Transmembrane helix</keyword>
<sequence>MKMYNYSIIALVLGVVLGVTAEENLDRSLQLSDGSWAIFVSPDQPLALGLSTVIFLLVMGPLIKPYLSRLLKRT</sequence>
<name>A0A4D6HH71_9EURY</name>
<evidence type="ECO:0000313" key="3">
    <source>
        <dbReference type="Proteomes" id="UP000296822"/>
    </source>
</evidence>
<dbReference type="EMBL" id="CP031305">
    <property type="protein sequence ID" value="QCC53544.1"/>
    <property type="molecule type" value="Genomic_DNA"/>
</dbReference>
<organism evidence="2 3">
    <name type="scientific">Natronorubrum bangense</name>
    <dbReference type="NCBI Taxonomy" id="61858"/>
    <lineage>
        <taxon>Archaea</taxon>
        <taxon>Methanobacteriati</taxon>
        <taxon>Methanobacteriota</taxon>
        <taxon>Stenosarchaea group</taxon>
        <taxon>Halobacteria</taxon>
        <taxon>Halobacteriales</taxon>
        <taxon>Natrialbaceae</taxon>
        <taxon>Natronorubrum</taxon>
    </lineage>
</organism>
<accession>A0A4D6HH71</accession>